<protein>
    <submittedName>
        <fullName evidence="3">DUF2183 domain-containing protein</fullName>
    </submittedName>
</protein>
<dbReference type="GO" id="GO:0008195">
    <property type="term" value="F:phosphatidate phosphatase activity"/>
    <property type="evidence" value="ECO:0007669"/>
    <property type="project" value="InterPro"/>
</dbReference>
<dbReference type="EMBL" id="VIGX01000043">
    <property type="protein sequence ID" value="TWS23872.1"/>
    <property type="molecule type" value="Genomic_DNA"/>
</dbReference>
<evidence type="ECO:0000313" key="4">
    <source>
        <dbReference type="Proteomes" id="UP000319375"/>
    </source>
</evidence>
<gene>
    <name evidence="3" type="ORF">FK530_24220</name>
</gene>
<feature type="non-terminal residue" evidence="3">
    <location>
        <position position="1"/>
    </location>
</feature>
<keyword evidence="4" id="KW-1185">Reference proteome</keyword>
<dbReference type="RefSeq" id="WP_146489406.1">
    <property type="nucleotide sequence ID" value="NZ_VIGX01000043.1"/>
</dbReference>
<sequence length="374" mass="40823">WTGCYPGISAFGGYAATGMARVLGRALMTRTGDQRDWLGQRRGWRQFLDAQIPHQPVLVTAGHARTLTFADSGGYIDITLTGHGLTPGWHEATLQVLHAGDVRAAGIHEDETPPGGRALSPGTHPRTGRLRAGAPTHVPLRVVGEGEHLGIVSDIDDTVMVSMVPRLLVAVKHAFLDRVSSREAVPGMSRMMRRLARAAGRRQHVPGTDPSTLPAEILPAPVIYLSTGAWNVVPTVRDFLARLHYPRGAFLMTDFGPSNSGWFRSGPEHKRRELRRLATDLPQVRWILVGDDGQRDPAIYAEFAREHPDRVAGIAIRSLSELEQVLAHGSRVPLVPDALWSVPAEIPVWYGRTGEELLASMRRGGIDRSLAPEG</sequence>
<dbReference type="PANTHER" id="PTHR28208">
    <property type="entry name" value="PHOSPHATIDATE PHOSPHATASE APP1"/>
    <property type="match status" value="1"/>
</dbReference>
<comment type="caution">
    <text evidence="3">The sequence shown here is derived from an EMBL/GenBank/DDBJ whole genome shotgun (WGS) entry which is preliminary data.</text>
</comment>
<proteinExistence type="predicted"/>
<dbReference type="Proteomes" id="UP000319375">
    <property type="component" value="Unassembled WGS sequence"/>
</dbReference>
<feature type="domain" description="Phosphatidate phosphatase APP1 catalytic" evidence="2">
    <location>
        <begin position="150"/>
        <end position="317"/>
    </location>
</feature>
<feature type="region of interest" description="Disordered" evidence="1">
    <location>
        <begin position="108"/>
        <end position="132"/>
    </location>
</feature>
<dbReference type="InterPro" id="IPR019236">
    <property type="entry name" value="APP1_cat"/>
</dbReference>
<evidence type="ECO:0000259" key="2">
    <source>
        <dbReference type="Pfam" id="PF09949"/>
    </source>
</evidence>
<evidence type="ECO:0000256" key="1">
    <source>
        <dbReference type="SAM" id="MobiDB-lite"/>
    </source>
</evidence>
<dbReference type="OrthoDB" id="9789875at2"/>
<dbReference type="PANTHER" id="PTHR28208:SF3">
    <property type="entry name" value="PHOSPHATIDATE PHOSPHATASE APP1"/>
    <property type="match status" value="1"/>
</dbReference>
<reference evidence="3 4" key="1">
    <citation type="submission" date="2019-06" db="EMBL/GenBank/DDBJ databases">
        <title>Tsukamurella conjunctivitidis sp. nov., Tsukamurella assacharolytica sp. nov. and Tsukamurella sputae sp. nov. isolated from patients with conjunctivitis, bacteraemia (lymphoma) and respiratory infection (sputum) in Hong Kong.</title>
        <authorList>
            <person name="Teng J.L.L."/>
            <person name="Lee H.H."/>
            <person name="Fong J.Y.H."/>
            <person name="Fok K.M.N."/>
            <person name="Lau S.K.P."/>
            <person name="Woo P.C.Y."/>
        </authorList>
    </citation>
    <scope>NUCLEOTIDE SEQUENCE [LARGE SCALE GENOMIC DNA]</scope>
    <source>
        <strain evidence="3 4">HKU72</strain>
    </source>
</reference>
<evidence type="ECO:0000313" key="3">
    <source>
        <dbReference type="EMBL" id="TWS23872.1"/>
    </source>
</evidence>
<dbReference type="AlphaFoldDB" id="A0A5C5RMI1"/>
<dbReference type="InterPro" id="IPR052935">
    <property type="entry name" value="Mg2+_PAP"/>
</dbReference>
<organism evidence="3 4">
    <name type="scientific">Tsukamurella conjunctivitidis</name>
    <dbReference type="NCBI Taxonomy" id="2592068"/>
    <lineage>
        <taxon>Bacteria</taxon>
        <taxon>Bacillati</taxon>
        <taxon>Actinomycetota</taxon>
        <taxon>Actinomycetes</taxon>
        <taxon>Mycobacteriales</taxon>
        <taxon>Tsukamurellaceae</taxon>
        <taxon>Tsukamurella</taxon>
    </lineage>
</organism>
<accession>A0A5C5RMI1</accession>
<name>A0A5C5RMI1_9ACTN</name>
<dbReference type="Pfam" id="PF09949">
    <property type="entry name" value="APP1_cat"/>
    <property type="match status" value="1"/>
</dbReference>